<dbReference type="InterPro" id="IPR042229">
    <property type="entry name" value="Listeria/Bacterioides_rpt_sf"/>
</dbReference>
<keyword evidence="5" id="KW-0812">Transmembrane</keyword>
<evidence type="ECO:0000313" key="7">
    <source>
        <dbReference type="Proteomes" id="UP000252530"/>
    </source>
</evidence>
<dbReference type="Gene3D" id="3.80.10.10">
    <property type="entry name" value="Ribonuclease Inhibitor"/>
    <property type="match status" value="2"/>
</dbReference>
<comment type="subcellular location">
    <subcellularLocation>
        <location evidence="1">Cell envelope</location>
    </subcellularLocation>
</comment>
<organism evidence="6 7">
    <name type="scientific">Bifidobacterium aemilianum</name>
    <dbReference type="NCBI Taxonomy" id="2493120"/>
    <lineage>
        <taxon>Bacteria</taxon>
        <taxon>Bacillati</taxon>
        <taxon>Actinomycetota</taxon>
        <taxon>Actinomycetes</taxon>
        <taxon>Bifidobacteriales</taxon>
        <taxon>Bifidobacteriaceae</taxon>
        <taxon>Bifidobacterium</taxon>
    </lineage>
</organism>
<dbReference type="RefSeq" id="WP_201737218.1">
    <property type="nucleotide sequence ID" value="NZ_PDCG01000004.1"/>
</dbReference>
<dbReference type="PANTHER" id="PTHR46652">
    <property type="entry name" value="LEUCINE-RICH REPEAT AND IQ DOMAIN-CONTAINING PROTEIN 1-RELATED"/>
    <property type="match status" value="1"/>
</dbReference>
<keyword evidence="3" id="KW-0677">Repeat</keyword>
<evidence type="ECO:0008006" key="8">
    <source>
        <dbReference type="Google" id="ProtNLM"/>
    </source>
</evidence>
<dbReference type="PANTHER" id="PTHR46652:SF3">
    <property type="entry name" value="LEUCINE-RICH REPEAT-CONTAINING PROTEIN 9"/>
    <property type="match status" value="1"/>
</dbReference>
<dbReference type="InterPro" id="IPR013378">
    <property type="entry name" value="InlB-like_B-rpt"/>
</dbReference>
<accession>A0A366K8Q6</accession>
<gene>
    <name evidence="6" type="ORF">CRD60_05150</name>
</gene>
<dbReference type="Gene3D" id="2.60.40.4270">
    <property type="entry name" value="Listeria-Bacteroides repeat domain"/>
    <property type="match status" value="3"/>
</dbReference>
<dbReference type="InterPro" id="IPR001611">
    <property type="entry name" value="Leu-rich_rpt"/>
</dbReference>
<evidence type="ECO:0000313" key="6">
    <source>
        <dbReference type="EMBL" id="RBP97632.1"/>
    </source>
</evidence>
<dbReference type="EMBL" id="PDCG01000004">
    <property type="protein sequence ID" value="RBP97632.1"/>
    <property type="molecule type" value="Genomic_DNA"/>
</dbReference>
<name>A0A366K8Q6_9BIFI</name>
<feature type="non-terminal residue" evidence="6">
    <location>
        <position position="1"/>
    </location>
</feature>
<proteinExistence type="predicted"/>
<sequence length="965" mass="102379">TRLTSLDLGSNDLRDGSLAPLGTGSLTLLARLCLDQNHLTDLTPLGSMYNGANPNRKLPALAYLDASGQAITMPELSTSLNSVLTLGPAKWDYHNGYRDYTLVAPPSGGTANRLTGGTARGSIPAAPSPINPDTTWKDGNGTPIANGTWPKDTYSNSSNGTIPTGAGTMNWARRGPGTYTYGFRTQKTQGAGINSTPAGADGTMIFSGTITQKVTYSDGGCTVDSSTITDCFTNSDGDKLPKAVANALGKTPSSTFTSTDTTAASLNLAGKGLKDLTHLDRFWWLDTLDLSGNQISDLTPLKDNTLLTSLNLNNNKLTDLTNLNRLTRLTSLDLGSNDLRDGSLAPLGTGSLTLLARLCLDQNHLTDLTPLGSMYNGANPNRKLPALAYLDASGQAITMPELSTSLNSVLTLGPAKWDYHNGYRDYTLVAPPSGGTANRLTGGTARGSIPAAPSPINPDTTWKDGNGTPIANGTWPKDTYSNSSNGTIPTGAGTMNWARRGPGTYTYGFRTQKTQGAGINSTPAGADGTMIFSGTITQKVYKYDVTFKPGNGEADWTQHVYSDKAIEPSQPSWMHYTFKGWYTAATGGSKWDFDTKLTDSITLYGQWEPIMHLVVIDTDGGTGPTSRTIHEGDPIGAILTAKEGHHLGTPAWVKVVGNTETPWNLTADPVTAPMSVKAKWQPDQYTVRFANPDSTATPPADQSVPYGSGPTDPGAPTPPDYGPSEATPAFKGWWTPKGKHWDFSAGGSTIGHDELDDPGHTMTLTARWTRQVTISFDLGGAPGATPAGRTIDKGDTLAVASLPAVSWSGHAFQGWCTDNPPTRPWTGGTVSANMTLHAKWALIHTVTIHANWPGASPSTATRTIIDGRNASSELAGLGWSRPGWTRTRWTLDQAGTQPYTNQPITTDMDIWAQWSPNLTQLPHTGGPLGAWTGPVGLGLGSLVLLAIDGLVSTRRRNTRGHTLRR</sequence>
<dbReference type="SUPFAM" id="SSF52058">
    <property type="entry name" value="L domain-like"/>
    <property type="match status" value="1"/>
</dbReference>
<feature type="region of interest" description="Disordered" evidence="4">
    <location>
        <begin position="689"/>
        <end position="733"/>
    </location>
</feature>
<evidence type="ECO:0000256" key="4">
    <source>
        <dbReference type="SAM" id="MobiDB-lite"/>
    </source>
</evidence>
<dbReference type="InterPro" id="IPR032675">
    <property type="entry name" value="LRR_dom_sf"/>
</dbReference>
<evidence type="ECO:0000256" key="2">
    <source>
        <dbReference type="ARBA" id="ARBA00022614"/>
    </source>
</evidence>
<feature type="transmembrane region" description="Helical" evidence="5">
    <location>
        <begin position="928"/>
        <end position="951"/>
    </location>
</feature>
<reference evidence="6 7" key="1">
    <citation type="submission" date="2017-10" db="EMBL/GenBank/DDBJ databases">
        <title>Bifidobacterium xylocopum sp. nov. and Bifidobacterium aemilianum sp. nov., from the carpenter bee (Xylocopa violacea) digestive tract.</title>
        <authorList>
            <person name="Alberoni D."/>
            <person name="Baffoni L."/>
            <person name="Di Gioia D."/>
            <person name="Gaggia F."/>
            <person name="Biavati B."/>
        </authorList>
    </citation>
    <scope>NUCLEOTIDE SEQUENCE [LARGE SCALE GENOMIC DNA]</scope>
    <source>
        <strain evidence="6 7">XV10</strain>
    </source>
</reference>
<comment type="caution">
    <text evidence="6">The sequence shown here is derived from an EMBL/GenBank/DDBJ whole genome shotgun (WGS) entry which is preliminary data.</text>
</comment>
<evidence type="ECO:0000256" key="5">
    <source>
        <dbReference type="SAM" id="Phobius"/>
    </source>
</evidence>
<evidence type="ECO:0000256" key="1">
    <source>
        <dbReference type="ARBA" id="ARBA00004196"/>
    </source>
</evidence>
<dbReference type="PROSITE" id="PS51450">
    <property type="entry name" value="LRR"/>
    <property type="match status" value="2"/>
</dbReference>
<evidence type="ECO:0000256" key="3">
    <source>
        <dbReference type="ARBA" id="ARBA00022737"/>
    </source>
</evidence>
<dbReference type="Pfam" id="PF09479">
    <property type="entry name" value="Flg_new"/>
    <property type="match status" value="2"/>
</dbReference>
<protein>
    <recommendedName>
        <fullName evidence="8">Bacterial repeat domain-containing protein</fullName>
    </recommendedName>
</protein>
<keyword evidence="5" id="KW-1133">Transmembrane helix</keyword>
<dbReference type="InterPro" id="IPR050836">
    <property type="entry name" value="SDS22/Internalin_LRR"/>
</dbReference>
<dbReference type="AlphaFoldDB" id="A0A366K8Q6"/>
<keyword evidence="2" id="KW-0433">Leucine-rich repeat</keyword>
<dbReference type="Proteomes" id="UP000252530">
    <property type="component" value="Unassembled WGS sequence"/>
</dbReference>
<dbReference type="GO" id="GO:0030313">
    <property type="term" value="C:cell envelope"/>
    <property type="evidence" value="ECO:0007669"/>
    <property type="project" value="UniProtKB-SubCell"/>
</dbReference>
<keyword evidence="7" id="KW-1185">Reference proteome</keyword>
<keyword evidence="5" id="KW-0472">Membrane</keyword>